<evidence type="ECO:0000313" key="3">
    <source>
        <dbReference type="EMBL" id="GGJ20554.1"/>
    </source>
</evidence>
<organism evidence="3 4">
    <name type="scientific">Deinococcus roseus</name>
    <dbReference type="NCBI Taxonomy" id="392414"/>
    <lineage>
        <taxon>Bacteria</taxon>
        <taxon>Thermotogati</taxon>
        <taxon>Deinococcota</taxon>
        <taxon>Deinococci</taxon>
        <taxon>Deinococcales</taxon>
        <taxon>Deinococcaceae</taxon>
        <taxon>Deinococcus</taxon>
    </lineage>
</organism>
<evidence type="ECO:0000256" key="1">
    <source>
        <dbReference type="ARBA" id="ARBA00007613"/>
    </source>
</evidence>
<dbReference type="SUPFAM" id="SSF56954">
    <property type="entry name" value="Outer membrane efflux proteins (OEP)"/>
    <property type="match status" value="1"/>
</dbReference>
<dbReference type="InterPro" id="IPR003423">
    <property type="entry name" value="OMP_efflux"/>
</dbReference>
<sequence>MHRWMLTLALSLFTLAQATPLPELLQGVEVQPAVQTLQIQLKETALKKNAPGLVPDLALKGDAGSAPDPITAQQEWTGSVGAEITYGWISASQQRRQLDLEVQGLQTQLIETRIRTLKDLLQTEWTYRKNKLSAAQAELDLRTQQLELKSRQARFQLGALTEQQVKNAALLVNRAELQLRQQQVGLKKSLADLQRLKLTAPEVPTELPLPPETTSAETSEVLKTQQQVFELQLKGQKLNLQQWPEVSLGASYSNGHSSLSGSINQNLDTHLEYGYGFNSPASPESWGLKLSARFGLDFTRTGQQDLNNQQLQLTLDTLRDQQQQLQLFRADLRMQLQQNQELLDLSKQVLQLSEAAVEQEKIRLNQGLVSETAVLQVQSQVLKEQQNMLELEKALQDLALQLWEVYTWYPQNGK</sequence>
<accession>A0ABQ2CWH8</accession>
<gene>
    <name evidence="3" type="ORF">GCM10008938_03550</name>
</gene>
<feature type="chain" id="PRO_5045748303" description="Transporter" evidence="2">
    <location>
        <begin position="19"/>
        <end position="414"/>
    </location>
</feature>
<dbReference type="RefSeq" id="WP_188998922.1">
    <property type="nucleotide sequence ID" value="NZ_BMOD01000001.1"/>
</dbReference>
<comment type="similarity">
    <text evidence="1">Belongs to the outer membrane factor (OMF) (TC 1.B.17) family.</text>
</comment>
<proteinExistence type="inferred from homology"/>
<dbReference type="Pfam" id="PF02321">
    <property type="entry name" value="OEP"/>
    <property type="match status" value="1"/>
</dbReference>
<dbReference type="Proteomes" id="UP000632222">
    <property type="component" value="Unassembled WGS sequence"/>
</dbReference>
<reference evidence="4" key="1">
    <citation type="journal article" date="2019" name="Int. J. Syst. Evol. Microbiol.">
        <title>The Global Catalogue of Microorganisms (GCM) 10K type strain sequencing project: providing services to taxonomists for standard genome sequencing and annotation.</title>
        <authorList>
            <consortium name="The Broad Institute Genomics Platform"/>
            <consortium name="The Broad Institute Genome Sequencing Center for Infectious Disease"/>
            <person name="Wu L."/>
            <person name="Ma J."/>
        </authorList>
    </citation>
    <scope>NUCLEOTIDE SEQUENCE [LARGE SCALE GENOMIC DNA]</scope>
    <source>
        <strain evidence="4">JCM 14370</strain>
    </source>
</reference>
<comment type="caution">
    <text evidence="3">The sequence shown here is derived from an EMBL/GenBank/DDBJ whole genome shotgun (WGS) entry which is preliminary data.</text>
</comment>
<evidence type="ECO:0000256" key="2">
    <source>
        <dbReference type="SAM" id="SignalP"/>
    </source>
</evidence>
<evidence type="ECO:0008006" key="5">
    <source>
        <dbReference type="Google" id="ProtNLM"/>
    </source>
</evidence>
<protein>
    <recommendedName>
        <fullName evidence="5">Transporter</fullName>
    </recommendedName>
</protein>
<dbReference type="Gene3D" id="1.20.1600.10">
    <property type="entry name" value="Outer membrane efflux proteins (OEP)"/>
    <property type="match status" value="2"/>
</dbReference>
<keyword evidence="4" id="KW-1185">Reference proteome</keyword>
<feature type="signal peptide" evidence="2">
    <location>
        <begin position="1"/>
        <end position="18"/>
    </location>
</feature>
<evidence type="ECO:0000313" key="4">
    <source>
        <dbReference type="Proteomes" id="UP000632222"/>
    </source>
</evidence>
<keyword evidence="2" id="KW-0732">Signal</keyword>
<name>A0ABQ2CWH8_9DEIO</name>
<dbReference type="EMBL" id="BMOD01000001">
    <property type="protein sequence ID" value="GGJ20554.1"/>
    <property type="molecule type" value="Genomic_DNA"/>
</dbReference>